<evidence type="ECO:0000313" key="2">
    <source>
        <dbReference type="Proteomes" id="UP001162741"/>
    </source>
</evidence>
<organism evidence="1 2">
    <name type="scientific">Chitinophaga horti</name>
    <dbReference type="NCBI Taxonomy" id="2920382"/>
    <lineage>
        <taxon>Bacteria</taxon>
        <taxon>Pseudomonadati</taxon>
        <taxon>Bacteroidota</taxon>
        <taxon>Chitinophagia</taxon>
        <taxon>Chitinophagales</taxon>
        <taxon>Chitinophagaceae</taxon>
        <taxon>Chitinophaga</taxon>
    </lineage>
</organism>
<evidence type="ECO:0000313" key="1">
    <source>
        <dbReference type="EMBL" id="UYQ91909.1"/>
    </source>
</evidence>
<name>A0ABY6IX03_9BACT</name>
<reference evidence="1" key="1">
    <citation type="submission" date="2022-10" db="EMBL/GenBank/DDBJ databases">
        <title>Chitinophaga sp. nov., isolated from soil.</title>
        <authorList>
            <person name="Jeon C.O."/>
        </authorList>
    </citation>
    <scope>NUCLEOTIDE SEQUENCE</scope>
    <source>
        <strain evidence="1">R8</strain>
    </source>
</reference>
<dbReference type="EMBL" id="CP107006">
    <property type="protein sequence ID" value="UYQ91909.1"/>
    <property type="molecule type" value="Genomic_DNA"/>
</dbReference>
<proteinExistence type="predicted"/>
<keyword evidence="2" id="KW-1185">Reference proteome</keyword>
<dbReference type="Proteomes" id="UP001162741">
    <property type="component" value="Chromosome"/>
</dbReference>
<dbReference type="RefSeq" id="WP_264280263.1">
    <property type="nucleotide sequence ID" value="NZ_CP107006.1"/>
</dbReference>
<accession>A0ABY6IX03</accession>
<sequence length="582" mass="68429">MDSLRSRSYRDSMIRRMNRERTEPLSTDSVMVKSERQFTPYSGKAIRNIYYKQVDVFGPRNITDTTFTTNMKLLKFANRLHIHTQEWMVRQSLFFRERDTINAYEFADNERYLRSRPFFSDARIYVLNIPEIEDSVDILVVTRDVFEYSLDLSSLTTNTFETRVYNNNLLGAGQGLMVGVQWHKDWTPQWGSEARYTKYNILGSFVDASIGYSTVNNNQPLDTNVYEGSYYINVNRPLYRTSARLAGGLQLARKFSMNIRNYPDSVFRDYSYKLLDVWTGYNIINQQGKHGSHRDCPNLAVTFRHQNLFFDKRPEQETFKDDPIYNHRQYYIASIVLFKQEFLKSHHFFGFGRTEDIPYGFNANISGGWEEWTGKKRFYSAAAIQKYWVTKLKGLLSVQAEAGSFWQGGTSRDAVLHGRVDYYSRMFNPNGRHRFRQFLYADYLGVPNPDLYKPLNVNMEYGIWGFRHTRVNGYDRLNFRSETVYYSPWKFFGFKFNFFSALQLSQITERDDDIFRNPLYAGVGLGCRIRNENLSLNTLKISANYYPSRPPGMGPLFLEITTITDFRFDIFGIRAPAFLQFR</sequence>
<protein>
    <recommendedName>
        <fullName evidence="3">Surface antigen</fullName>
    </recommendedName>
</protein>
<gene>
    <name evidence="1" type="ORF">MKQ68_17630</name>
</gene>
<evidence type="ECO:0008006" key="3">
    <source>
        <dbReference type="Google" id="ProtNLM"/>
    </source>
</evidence>